<sequence>MRLPRRTAWASLAELDQVCSWVYANEDDWHSKSLAVERLSAWKYITALPHALESLLALLTVTIQDHNQAQSSTSSLSLRHSYAAAIIRLVNGLVDPLQVGVYARSIASIAAQLNLPAWLVELRHAATHEDLPSLELLRAAAKESMNWLLHHYLLPTLNPPSDQPGPSTLRPLGPLLKQHKNIMKAITRDASLRSQYQGDIVRVMRDTERWISEAKVAANVTAGELAWDAAEDVDGDVAGEVDRKESWALERLSEELLAKGVLVPVAKKKRALDKGKMLPPPASLALWTPLLDNIVSHHPSFPSALASCIVSRLLSDRDDHSPGADQADITKPDSSYDICLASWVVWCVDERAHAGARKENIFLNLINGLGPRIVGAKDPRNAARMLLEALCTDDARLAEIASAVLSHPTLPSSDAGDWNEATMMVMEDRLQTVLSVQSDGGATTRSPASMEVTPSERGDTEGLPPGWRRLGEGSGWKPRPLGVFA</sequence>
<accession>A0ACB8RVV8</accession>
<evidence type="ECO:0000313" key="2">
    <source>
        <dbReference type="Proteomes" id="UP000814033"/>
    </source>
</evidence>
<keyword evidence="2" id="KW-1185">Reference proteome</keyword>
<evidence type="ECO:0000313" key="1">
    <source>
        <dbReference type="EMBL" id="KAI0047678.1"/>
    </source>
</evidence>
<dbReference type="EMBL" id="MU275900">
    <property type="protein sequence ID" value="KAI0047678.1"/>
    <property type="molecule type" value="Genomic_DNA"/>
</dbReference>
<protein>
    <submittedName>
        <fullName evidence="1">Las1-domain-containing protein</fullName>
    </submittedName>
</protein>
<comment type="caution">
    <text evidence="1">The sequence shown here is derived from an EMBL/GenBank/DDBJ whole genome shotgun (WGS) entry which is preliminary data.</text>
</comment>
<organism evidence="1 2">
    <name type="scientific">Auriscalpium vulgare</name>
    <dbReference type="NCBI Taxonomy" id="40419"/>
    <lineage>
        <taxon>Eukaryota</taxon>
        <taxon>Fungi</taxon>
        <taxon>Dikarya</taxon>
        <taxon>Basidiomycota</taxon>
        <taxon>Agaricomycotina</taxon>
        <taxon>Agaricomycetes</taxon>
        <taxon>Russulales</taxon>
        <taxon>Auriscalpiaceae</taxon>
        <taxon>Auriscalpium</taxon>
    </lineage>
</organism>
<name>A0ACB8RVV8_9AGAM</name>
<gene>
    <name evidence="1" type="ORF">FA95DRAFT_1541076</name>
</gene>
<reference evidence="1" key="2">
    <citation type="journal article" date="2022" name="New Phytol.">
        <title>Evolutionary transition to the ectomycorrhizal habit in the genomes of a hyperdiverse lineage of mushroom-forming fungi.</title>
        <authorList>
            <person name="Looney B."/>
            <person name="Miyauchi S."/>
            <person name="Morin E."/>
            <person name="Drula E."/>
            <person name="Courty P.E."/>
            <person name="Kohler A."/>
            <person name="Kuo A."/>
            <person name="LaButti K."/>
            <person name="Pangilinan J."/>
            <person name="Lipzen A."/>
            <person name="Riley R."/>
            <person name="Andreopoulos W."/>
            <person name="He G."/>
            <person name="Johnson J."/>
            <person name="Nolan M."/>
            <person name="Tritt A."/>
            <person name="Barry K.W."/>
            <person name="Grigoriev I.V."/>
            <person name="Nagy L.G."/>
            <person name="Hibbett D."/>
            <person name="Henrissat B."/>
            <person name="Matheny P.B."/>
            <person name="Labbe J."/>
            <person name="Martin F.M."/>
        </authorList>
    </citation>
    <scope>NUCLEOTIDE SEQUENCE</scope>
    <source>
        <strain evidence="1">FP105234-sp</strain>
    </source>
</reference>
<proteinExistence type="predicted"/>
<dbReference type="Proteomes" id="UP000814033">
    <property type="component" value="Unassembled WGS sequence"/>
</dbReference>
<reference evidence="1" key="1">
    <citation type="submission" date="2021-02" db="EMBL/GenBank/DDBJ databases">
        <authorList>
            <consortium name="DOE Joint Genome Institute"/>
            <person name="Ahrendt S."/>
            <person name="Looney B.P."/>
            <person name="Miyauchi S."/>
            <person name="Morin E."/>
            <person name="Drula E."/>
            <person name="Courty P.E."/>
            <person name="Chicoki N."/>
            <person name="Fauchery L."/>
            <person name="Kohler A."/>
            <person name="Kuo A."/>
            <person name="Labutti K."/>
            <person name="Pangilinan J."/>
            <person name="Lipzen A."/>
            <person name="Riley R."/>
            <person name="Andreopoulos W."/>
            <person name="He G."/>
            <person name="Johnson J."/>
            <person name="Barry K.W."/>
            <person name="Grigoriev I.V."/>
            <person name="Nagy L."/>
            <person name="Hibbett D."/>
            <person name="Henrissat B."/>
            <person name="Matheny P.B."/>
            <person name="Labbe J."/>
            <person name="Martin F."/>
        </authorList>
    </citation>
    <scope>NUCLEOTIDE SEQUENCE</scope>
    <source>
        <strain evidence="1">FP105234-sp</strain>
    </source>
</reference>